<dbReference type="EMBL" id="CP032412">
    <property type="protein sequence ID" value="AYB47131.1"/>
    <property type="molecule type" value="Genomic_DNA"/>
</dbReference>
<protein>
    <submittedName>
        <fullName evidence="1">Uncharacterized protein</fullName>
    </submittedName>
</protein>
<gene>
    <name evidence="1" type="ORF">D5F53_29230</name>
</gene>
<evidence type="ECO:0000313" key="2">
    <source>
        <dbReference type="Proteomes" id="UP000266552"/>
    </source>
</evidence>
<dbReference type="AlphaFoldDB" id="A0A385TUN3"/>
<dbReference type="KEGG" id="plw:D5F53_29230"/>
<name>A0A385TUN3_PAELA</name>
<proteinExistence type="predicted"/>
<keyword evidence="2" id="KW-1185">Reference proteome</keyword>
<evidence type="ECO:0000313" key="1">
    <source>
        <dbReference type="EMBL" id="AYB47131.1"/>
    </source>
</evidence>
<organism evidence="1 2">
    <name type="scientific">Paenibacillus lautus</name>
    <name type="common">Bacillus lautus</name>
    <dbReference type="NCBI Taxonomy" id="1401"/>
    <lineage>
        <taxon>Bacteria</taxon>
        <taxon>Bacillati</taxon>
        <taxon>Bacillota</taxon>
        <taxon>Bacilli</taxon>
        <taxon>Bacillales</taxon>
        <taxon>Paenibacillaceae</taxon>
        <taxon>Paenibacillus</taxon>
    </lineage>
</organism>
<sequence length="81" mass="9460">MPKVLKDFRDRHTRKIYRIDSDYDVTNEDYLKHLQNLGYVEVDLEDMTKEELLDYAKAKEIGGVNATMKKADILETIKAVP</sequence>
<reference evidence="1 2" key="1">
    <citation type="submission" date="2018-09" db="EMBL/GenBank/DDBJ databases">
        <title>Genome Sequence of Paenibacillus lautus Strain E7593-69, Azo Dye-Degrading Bacteria, Isolated from Commercial Tattoo Inks.</title>
        <authorList>
            <person name="Nho S.W."/>
            <person name="Kim S.-J."/>
            <person name="Kweon O."/>
            <person name="Cerniglia C.E."/>
        </authorList>
    </citation>
    <scope>NUCLEOTIDE SEQUENCE [LARGE SCALE GENOMIC DNA]</scope>
    <source>
        <strain evidence="1 2">E7593-69</strain>
    </source>
</reference>
<accession>A0A385TUN3</accession>
<dbReference type="Proteomes" id="UP000266552">
    <property type="component" value="Chromosome"/>
</dbReference>
<dbReference type="RefSeq" id="WP_119850620.1">
    <property type="nucleotide sequence ID" value="NZ_CP032412.1"/>
</dbReference>